<evidence type="ECO:0000313" key="6">
    <source>
        <dbReference type="Proteomes" id="UP001381693"/>
    </source>
</evidence>
<dbReference type="InterPro" id="IPR036223">
    <property type="entry name" value="CAP_C_sf"/>
</dbReference>
<keyword evidence="3" id="KW-0342">GTP-binding</keyword>
<evidence type="ECO:0000256" key="3">
    <source>
        <dbReference type="PIRSR" id="PIRSR037947-1"/>
    </source>
</evidence>
<dbReference type="GO" id="GO:1990075">
    <property type="term" value="C:periciliary membrane compartment"/>
    <property type="evidence" value="ECO:0007669"/>
    <property type="project" value="TreeGrafter"/>
</dbReference>
<evidence type="ECO:0000313" key="5">
    <source>
        <dbReference type="EMBL" id="KAK7070327.1"/>
    </source>
</evidence>
<feature type="domain" description="C-CAP/cofactor C-like" evidence="4">
    <location>
        <begin position="29"/>
        <end position="179"/>
    </location>
</feature>
<dbReference type="PIRSF" id="PIRSF037947">
    <property type="entry name" value="Protein_XRP2"/>
    <property type="match status" value="1"/>
</dbReference>
<accession>A0AAN9A5F8</accession>
<evidence type="ECO:0000259" key="4">
    <source>
        <dbReference type="PROSITE" id="PS51329"/>
    </source>
</evidence>
<comment type="similarity">
    <text evidence="1">Belongs to the TBCC family.</text>
</comment>
<dbReference type="InterPro" id="IPR012945">
    <property type="entry name" value="Tubulin-bd_cofactor_C_dom"/>
</dbReference>
<dbReference type="PROSITE" id="PS51329">
    <property type="entry name" value="C_CAP_COFACTOR_C"/>
    <property type="match status" value="1"/>
</dbReference>
<organism evidence="5 6">
    <name type="scientific">Halocaridina rubra</name>
    <name type="common">Hawaiian red shrimp</name>
    <dbReference type="NCBI Taxonomy" id="373956"/>
    <lineage>
        <taxon>Eukaryota</taxon>
        <taxon>Metazoa</taxon>
        <taxon>Ecdysozoa</taxon>
        <taxon>Arthropoda</taxon>
        <taxon>Crustacea</taxon>
        <taxon>Multicrustacea</taxon>
        <taxon>Malacostraca</taxon>
        <taxon>Eumalacostraca</taxon>
        <taxon>Eucarida</taxon>
        <taxon>Decapoda</taxon>
        <taxon>Pleocyemata</taxon>
        <taxon>Caridea</taxon>
        <taxon>Atyoidea</taxon>
        <taxon>Atyidae</taxon>
        <taxon>Halocaridina</taxon>
    </lineage>
</organism>
<dbReference type="GO" id="GO:0005929">
    <property type="term" value="C:cilium"/>
    <property type="evidence" value="ECO:0007669"/>
    <property type="project" value="TreeGrafter"/>
</dbReference>
<dbReference type="Pfam" id="PF07986">
    <property type="entry name" value="TBCC"/>
    <property type="match status" value="1"/>
</dbReference>
<dbReference type="GO" id="GO:0005525">
    <property type="term" value="F:GTP binding"/>
    <property type="evidence" value="ECO:0007669"/>
    <property type="project" value="UniProtKB-KW"/>
</dbReference>
<protein>
    <submittedName>
        <fullName evidence="5">Protein Xrp2</fullName>
    </submittedName>
</protein>
<dbReference type="GO" id="GO:0005096">
    <property type="term" value="F:GTPase activator activity"/>
    <property type="evidence" value="ECO:0007669"/>
    <property type="project" value="InterPro"/>
</dbReference>
<dbReference type="GO" id="GO:0006892">
    <property type="term" value="P:post-Golgi vesicle-mediated transport"/>
    <property type="evidence" value="ECO:0007669"/>
    <property type="project" value="TreeGrafter"/>
</dbReference>
<dbReference type="PANTHER" id="PTHR15440">
    <property type="entry name" value="XRP2 PROTEIN"/>
    <property type="match status" value="1"/>
</dbReference>
<gene>
    <name evidence="5" type="primary">RP2</name>
    <name evidence="5" type="ORF">SK128_024939</name>
</gene>
<dbReference type="AlphaFoldDB" id="A0AAN9A5F8"/>
<feature type="non-terminal residue" evidence="5">
    <location>
        <position position="207"/>
    </location>
</feature>
<dbReference type="SMART" id="SM00673">
    <property type="entry name" value="CARP"/>
    <property type="match status" value="2"/>
</dbReference>
<evidence type="ECO:0000256" key="1">
    <source>
        <dbReference type="ARBA" id="ARBA00008848"/>
    </source>
</evidence>
<proteinExistence type="inferred from homology"/>
<sequence length="207" mass="23268">MDGGRGGGGGLLLFRKRVPFHKNIGQLFRDKREKVNPADFTIENISNQEIGRLPGSINGQQFIIQNCQASQIYLFDHINTITVDDCSNCIIFIGPTTGSLFLRDCHECIVMAACGQFRTRDCCKVDVYLLCQTQPIIEASTKMRFGCFAAYYSMLGEHFTKSGISRFNNNWANIHDFTPVDCETNWSCLSQNSVGDIFKLPQSDSLR</sequence>
<comment type="caution">
    <text evidence="5">The sequence shown here is derived from an EMBL/GenBank/DDBJ whole genome shotgun (WGS) entry which is preliminary data.</text>
</comment>
<reference evidence="5 6" key="1">
    <citation type="submission" date="2023-11" db="EMBL/GenBank/DDBJ databases">
        <title>Halocaridina rubra genome assembly.</title>
        <authorList>
            <person name="Smith C."/>
        </authorList>
    </citation>
    <scope>NUCLEOTIDE SEQUENCE [LARGE SCALE GENOMIC DNA]</scope>
    <source>
        <strain evidence="5">EP-1</strain>
        <tissue evidence="5">Whole</tissue>
    </source>
</reference>
<dbReference type="InterPro" id="IPR006599">
    <property type="entry name" value="CARP_motif"/>
</dbReference>
<dbReference type="InterPro" id="IPR017901">
    <property type="entry name" value="C-CAP_CF_C-like"/>
</dbReference>
<keyword evidence="6" id="KW-1185">Reference proteome</keyword>
<dbReference type="Proteomes" id="UP001381693">
    <property type="component" value="Unassembled WGS sequence"/>
</dbReference>
<keyword evidence="2 3" id="KW-0547">Nucleotide-binding</keyword>
<feature type="binding site" evidence="3">
    <location>
        <begin position="98"/>
        <end position="99"/>
    </location>
    <ligand>
        <name>GTP</name>
        <dbReference type="ChEBI" id="CHEBI:37565"/>
    </ligand>
</feature>
<name>A0AAN9A5F8_HALRR</name>
<dbReference type="InterPro" id="IPR039093">
    <property type="entry name" value="XRP2"/>
</dbReference>
<dbReference type="EMBL" id="JAXCGZ010015423">
    <property type="protein sequence ID" value="KAK7070327.1"/>
    <property type="molecule type" value="Genomic_DNA"/>
</dbReference>
<dbReference type="SUPFAM" id="SSF69340">
    <property type="entry name" value="C-terminal domain of adenylylcyclase associated protein"/>
    <property type="match status" value="1"/>
</dbReference>
<dbReference type="InterPro" id="IPR016098">
    <property type="entry name" value="CAP/MinC_C"/>
</dbReference>
<dbReference type="Gene3D" id="2.160.20.70">
    <property type="match status" value="1"/>
</dbReference>
<dbReference type="PANTHER" id="PTHR15440:SF0">
    <property type="entry name" value="PROTEIN XRP2"/>
    <property type="match status" value="1"/>
</dbReference>
<evidence type="ECO:0000256" key="2">
    <source>
        <dbReference type="ARBA" id="ARBA00022741"/>
    </source>
</evidence>